<protein>
    <submittedName>
        <fullName evidence="8">TetR/AcrR family transcriptional regulator</fullName>
    </submittedName>
</protein>
<dbReference type="InterPro" id="IPR039538">
    <property type="entry name" value="BetI_C"/>
</dbReference>
<evidence type="ECO:0000259" key="7">
    <source>
        <dbReference type="PROSITE" id="PS50977"/>
    </source>
</evidence>
<dbReference type="PROSITE" id="PS50977">
    <property type="entry name" value="HTH_TETR_2"/>
    <property type="match status" value="1"/>
</dbReference>
<evidence type="ECO:0000313" key="9">
    <source>
        <dbReference type="Proteomes" id="UP000594205"/>
    </source>
</evidence>
<dbReference type="AlphaFoldDB" id="A0A7M2SCZ6"/>
<dbReference type="GO" id="GO:0003700">
    <property type="term" value="F:DNA-binding transcription factor activity"/>
    <property type="evidence" value="ECO:0007669"/>
    <property type="project" value="TreeGrafter"/>
</dbReference>
<dbReference type="RefSeq" id="WP_194039049.1">
    <property type="nucleotide sequence ID" value="NZ_CP063373.1"/>
</dbReference>
<keyword evidence="2" id="KW-0805">Transcription regulation</keyword>
<evidence type="ECO:0000313" key="8">
    <source>
        <dbReference type="EMBL" id="QOV34176.1"/>
    </source>
</evidence>
<feature type="region of interest" description="Disordered" evidence="6">
    <location>
        <begin position="1"/>
        <end position="31"/>
    </location>
</feature>
<dbReference type="Proteomes" id="UP000594205">
    <property type="component" value="Chromosome"/>
</dbReference>
<dbReference type="SUPFAM" id="SSF46689">
    <property type="entry name" value="Homeodomain-like"/>
    <property type="match status" value="1"/>
</dbReference>
<dbReference type="Pfam" id="PF13977">
    <property type="entry name" value="TetR_C_6"/>
    <property type="match status" value="1"/>
</dbReference>
<keyword evidence="4" id="KW-0804">Transcription</keyword>
<evidence type="ECO:0000256" key="4">
    <source>
        <dbReference type="ARBA" id="ARBA00023163"/>
    </source>
</evidence>
<evidence type="ECO:0000256" key="1">
    <source>
        <dbReference type="ARBA" id="ARBA00022491"/>
    </source>
</evidence>
<feature type="DNA-binding region" description="H-T-H motif" evidence="5">
    <location>
        <begin position="53"/>
        <end position="72"/>
    </location>
</feature>
<dbReference type="EMBL" id="CP063373">
    <property type="protein sequence ID" value="QOV34176.1"/>
    <property type="molecule type" value="Genomic_DNA"/>
</dbReference>
<dbReference type="Gene3D" id="1.10.357.10">
    <property type="entry name" value="Tetracycline Repressor, domain 2"/>
    <property type="match status" value="1"/>
</dbReference>
<feature type="compositionally biased region" description="Basic and acidic residues" evidence="6">
    <location>
        <begin position="17"/>
        <end position="31"/>
    </location>
</feature>
<keyword evidence="1" id="KW-0678">Repressor</keyword>
<dbReference type="Pfam" id="PF00440">
    <property type="entry name" value="TetR_N"/>
    <property type="match status" value="1"/>
</dbReference>
<dbReference type="InterPro" id="IPR050109">
    <property type="entry name" value="HTH-type_TetR-like_transc_reg"/>
</dbReference>
<evidence type="ECO:0000256" key="2">
    <source>
        <dbReference type="ARBA" id="ARBA00023015"/>
    </source>
</evidence>
<sequence length="224" mass="24468">MPSTPRITADADLGDAEQAKATRTKQERRDQAEQSLLAAASRLVARRGVDQTSVADVGTEAGYSRGLVNHHFGSKVALLQRVAHESQRGLVEVVEALVGDELESLTVMIRSYLTWIHRNPDEARAFFAMWGAALPAESVLRDAFREFDVRIRTKIEEFVRAGQGHGKIRQDVEPAGVAAAITGLLRGTGAQLLLAQESLAFEEVCATCELFARRMLAVPETPDC</sequence>
<dbReference type="PRINTS" id="PR00455">
    <property type="entry name" value="HTHTETR"/>
</dbReference>
<dbReference type="GO" id="GO:0000976">
    <property type="term" value="F:transcription cis-regulatory region binding"/>
    <property type="evidence" value="ECO:0007669"/>
    <property type="project" value="TreeGrafter"/>
</dbReference>
<evidence type="ECO:0000256" key="6">
    <source>
        <dbReference type="SAM" id="MobiDB-lite"/>
    </source>
</evidence>
<dbReference type="InterPro" id="IPR036271">
    <property type="entry name" value="Tet_transcr_reg_TetR-rel_C_sf"/>
</dbReference>
<keyword evidence="9" id="KW-1185">Reference proteome</keyword>
<feature type="domain" description="HTH tetR-type" evidence="7">
    <location>
        <begin position="30"/>
        <end position="90"/>
    </location>
</feature>
<gene>
    <name evidence="8" type="ORF">IM697_29030</name>
</gene>
<dbReference type="InterPro" id="IPR009057">
    <property type="entry name" value="Homeodomain-like_sf"/>
</dbReference>
<dbReference type="PANTHER" id="PTHR30055:SF234">
    <property type="entry name" value="HTH-TYPE TRANSCRIPTIONAL REGULATOR BETI"/>
    <property type="match status" value="1"/>
</dbReference>
<dbReference type="PANTHER" id="PTHR30055">
    <property type="entry name" value="HTH-TYPE TRANSCRIPTIONAL REGULATOR RUTR"/>
    <property type="match status" value="1"/>
</dbReference>
<proteinExistence type="predicted"/>
<keyword evidence="3 5" id="KW-0238">DNA-binding</keyword>
<organism evidence="8 9">
    <name type="scientific">Streptomyces ferrugineus</name>
    <dbReference type="NCBI Taxonomy" id="1413221"/>
    <lineage>
        <taxon>Bacteria</taxon>
        <taxon>Bacillati</taxon>
        <taxon>Actinomycetota</taxon>
        <taxon>Actinomycetes</taxon>
        <taxon>Kitasatosporales</taxon>
        <taxon>Streptomycetaceae</taxon>
        <taxon>Streptomyces</taxon>
    </lineage>
</organism>
<evidence type="ECO:0000256" key="5">
    <source>
        <dbReference type="PROSITE-ProRule" id="PRU00335"/>
    </source>
</evidence>
<evidence type="ECO:0000256" key="3">
    <source>
        <dbReference type="ARBA" id="ARBA00023125"/>
    </source>
</evidence>
<dbReference type="KEGG" id="sfeu:IM697_29030"/>
<accession>A0A7M2SCZ6</accession>
<dbReference type="SUPFAM" id="SSF48498">
    <property type="entry name" value="Tetracyclin repressor-like, C-terminal domain"/>
    <property type="match status" value="1"/>
</dbReference>
<name>A0A7M2SCZ6_9ACTN</name>
<dbReference type="InterPro" id="IPR001647">
    <property type="entry name" value="HTH_TetR"/>
</dbReference>
<reference evidence="8 9" key="1">
    <citation type="submission" date="2020-10" db="EMBL/GenBank/DDBJ databases">
        <title>Streptomyces ferrugineus complate genome analysis.</title>
        <authorList>
            <person name="Anwar N."/>
        </authorList>
    </citation>
    <scope>NUCLEOTIDE SEQUENCE [LARGE SCALE GENOMIC DNA]</scope>
    <source>
        <strain evidence="8 9">CCTCC AA2014009</strain>
    </source>
</reference>